<sequence length="108" mass="11970">MKKILLFSVLCAYVVLIGCAMFGSWKAIPAPGGCDQCHEAEINNDWSIKVSPVALNDESGTPSFQKPTSVLPPAISPLEQQKVTDQRCFRCHKGPDKAHTEYKGRYHH</sequence>
<gene>
    <name evidence="2" type="ORF">ENN94_00715</name>
</gene>
<evidence type="ECO:0000313" key="2">
    <source>
        <dbReference type="EMBL" id="HDR46202.1"/>
    </source>
</evidence>
<dbReference type="SUPFAM" id="SSF48695">
    <property type="entry name" value="Multiheme cytochromes"/>
    <property type="match status" value="1"/>
</dbReference>
<protein>
    <submittedName>
        <fullName evidence="2">Cytochrome C</fullName>
    </submittedName>
</protein>
<proteinExistence type="predicted"/>
<feature type="compositionally biased region" description="Polar residues" evidence="1">
    <location>
        <begin position="58"/>
        <end position="68"/>
    </location>
</feature>
<dbReference type="EMBL" id="DSDO01000049">
    <property type="protein sequence ID" value="HDR46202.1"/>
    <property type="molecule type" value="Genomic_DNA"/>
</dbReference>
<comment type="caution">
    <text evidence="2">The sequence shown here is derived from an EMBL/GenBank/DDBJ whole genome shotgun (WGS) entry which is preliminary data.</text>
</comment>
<feature type="region of interest" description="Disordered" evidence="1">
    <location>
        <begin position="57"/>
        <end position="76"/>
    </location>
</feature>
<reference evidence="2" key="1">
    <citation type="journal article" date="2020" name="mSystems">
        <title>Genome- and Community-Level Interaction Insights into Carbon Utilization and Element Cycling Functions of Hydrothermarchaeota in Hydrothermal Sediment.</title>
        <authorList>
            <person name="Zhou Z."/>
            <person name="Liu Y."/>
            <person name="Xu W."/>
            <person name="Pan J."/>
            <person name="Luo Z.H."/>
            <person name="Li M."/>
        </authorList>
    </citation>
    <scope>NUCLEOTIDE SEQUENCE [LARGE SCALE GENOMIC DNA]</scope>
    <source>
        <strain evidence="2">SpSt-1220</strain>
    </source>
</reference>
<accession>A0A831LJU2</accession>
<dbReference type="PROSITE" id="PS51257">
    <property type="entry name" value="PROKAR_LIPOPROTEIN"/>
    <property type="match status" value="1"/>
</dbReference>
<name>A0A831LJU2_9BACT</name>
<organism evidence="2">
    <name type="scientific">Geoalkalibacter subterraneus</name>
    <dbReference type="NCBI Taxonomy" id="483547"/>
    <lineage>
        <taxon>Bacteria</taxon>
        <taxon>Pseudomonadati</taxon>
        <taxon>Thermodesulfobacteriota</taxon>
        <taxon>Desulfuromonadia</taxon>
        <taxon>Desulfuromonadales</taxon>
        <taxon>Geoalkalibacteraceae</taxon>
        <taxon>Geoalkalibacter</taxon>
    </lineage>
</organism>
<evidence type="ECO:0000256" key="1">
    <source>
        <dbReference type="SAM" id="MobiDB-lite"/>
    </source>
</evidence>
<dbReference type="AlphaFoldDB" id="A0A831LJU2"/>
<dbReference type="Proteomes" id="UP000886162">
    <property type="component" value="Unassembled WGS sequence"/>
</dbReference>
<dbReference type="InterPro" id="IPR036280">
    <property type="entry name" value="Multihaem_cyt_sf"/>
</dbReference>